<dbReference type="RefSeq" id="WP_121255246.1">
    <property type="nucleotide sequence ID" value="NZ_RBIL01000002.1"/>
</dbReference>
<evidence type="ECO:0000313" key="1">
    <source>
        <dbReference type="EMBL" id="RKQ87022.1"/>
    </source>
</evidence>
<evidence type="ECO:0000313" key="2">
    <source>
        <dbReference type="Proteomes" id="UP000278962"/>
    </source>
</evidence>
<dbReference type="AlphaFoldDB" id="A0A660L2B1"/>
<accession>A0A660L2B1</accession>
<gene>
    <name evidence="1" type="ORF">C8N24_5042</name>
</gene>
<keyword evidence="2" id="KW-1185">Reference proteome</keyword>
<organism evidence="1 2">
    <name type="scientific">Solirubrobacter pauli</name>
    <dbReference type="NCBI Taxonomy" id="166793"/>
    <lineage>
        <taxon>Bacteria</taxon>
        <taxon>Bacillati</taxon>
        <taxon>Actinomycetota</taxon>
        <taxon>Thermoleophilia</taxon>
        <taxon>Solirubrobacterales</taxon>
        <taxon>Solirubrobacteraceae</taxon>
        <taxon>Solirubrobacter</taxon>
    </lineage>
</organism>
<proteinExistence type="predicted"/>
<reference evidence="1 2" key="1">
    <citation type="submission" date="2018-10" db="EMBL/GenBank/DDBJ databases">
        <title>Genomic Encyclopedia of Archaeal and Bacterial Type Strains, Phase II (KMG-II): from individual species to whole genera.</title>
        <authorList>
            <person name="Goeker M."/>
        </authorList>
    </citation>
    <scope>NUCLEOTIDE SEQUENCE [LARGE SCALE GENOMIC DNA]</scope>
    <source>
        <strain evidence="1 2">DSM 14954</strain>
    </source>
</reference>
<name>A0A660L2B1_9ACTN</name>
<dbReference type="EMBL" id="RBIL01000002">
    <property type="protein sequence ID" value="RKQ87022.1"/>
    <property type="molecule type" value="Genomic_DNA"/>
</dbReference>
<protein>
    <submittedName>
        <fullName evidence="1">Uncharacterized protein</fullName>
    </submittedName>
</protein>
<dbReference type="Proteomes" id="UP000278962">
    <property type="component" value="Unassembled WGS sequence"/>
</dbReference>
<comment type="caution">
    <text evidence="1">The sequence shown here is derived from an EMBL/GenBank/DDBJ whole genome shotgun (WGS) entry which is preliminary data.</text>
</comment>
<sequence>MTDTFPYPTGSVVAVFADDTACDAARRRLEQTGLGYDVLHGERGLARIDVDGEAHGRSFVRKLQSLFSDDGEHVREYAQHLRDGHYVVGVMVGEDEQAKAQAAEALRGARPESMTFYADRYVEDL</sequence>